<sequence length="87" mass="9984">MGNSSSCSKKHKIFIETRDKSLRASLQRKPLPREGRLDHVEVPRLFTTLKSFSTEWNLCGKFDPTRRVNVVADSKLHRKNMNTPGCV</sequence>
<name>K3WCU3_GLOUD</name>
<organism evidence="1 2">
    <name type="scientific">Globisporangium ultimum (strain ATCC 200006 / CBS 805.95 / DAOM BR144)</name>
    <name type="common">Pythium ultimum</name>
    <dbReference type="NCBI Taxonomy" id="431595"/>
    <lineage>
        <taxon>Eukaryota</taxon>
        <taxon>Sar</taxon>
        <taxon>Stramenopiles</taxon>
        <taxon>Oomycota</taxon>
        <taxon>Peronosporomycetes</taxon>
        <taxon>Pythiales</taxon>
        <taxon>Pythiaceae</taxon>
        <taxon>Globisporangium</taxon>
    </lineage>
</organism>
<evidence type="ECO:0000313" key="2">
    <source>
        <dbReference type="Proteomes" id="UP000019132"/>
    </source>
</evidence>
<accession>K3WCU3</accession>
<reference evidence="2" key="1">
    <citation type="journal article" date="2010" name="Genome Biol.">
        <title>Genome sequence of the necrotrophic plant pathogen Pythium ultimum reveals original pathogenicity mechanisms and effector repertoire.</title>
        <authorList>
            <person name="Levesque C.A."/>
            <person name="Brouwer H."/>
            <person name="Cano L."/>
            <person name="Hamilton J.P."/>
            <person name="Holt C."/>
            <person name="Huitema E."/>
            <person name="Raffaele S."/>
            <person name="Robideau G.P."/>
            <person name="Thines M."/>
            <person name="Win J."/>
            <person name="Zerillo M.M."/>
            <person name="Beakes G.W."/>
            <person name="Boore J.L."/>
            <person name="Busam D."/>
            <person name="Dumas B."/>
            <person name="Ferriera S."/>
            <person name="Fuerstenberg S.I."/>
            <person name="Gachon C.M."/>
            <person name="Gaulin E."/>
            <person name="Govers F."/>
            <person name="Grenville-Briggs L."/>
            <person name="Horner N."/>
            <person name="Hostetler J."/>
            <person name="Jiang R.H."/>
            <person name="Johnson J."/>
            <person name="Krajaejun T."/>
            <person name="Lin H."/>
            <person name="Meijer H.J."/>
            <person name="Moore B."/>
            <person name="Morris P."/>
            <person name="Phuntmart V."/>
            <person name="Puiu D."/>
            <person name="Shetty J."/>
            <person name="Stajich J.E."/>
            <person name="Tripathy S."/>
            <person name="Wawra S."/>
            <person name="van West P."/>
            <person name="Whitty B.R."/>
            <person name="Coutinho P.M."/>
            <person name="Henrissat B."/>
            <person name="Martin F."/>
            <person name="Thomas P.D."/>
            <person name="Tyler B.M."/>
            <person name="De Vries R.P."/>
            <person name="Kamoun S."/>
            <person name="Yandell M."/>
            <person name="Tisserat N."/>
            <person name="Buell C.R."/>
        </authorList>
    </citation>
    <scope>NUCLEOTIDE SEQUENCE</scope>
    <source>
        <strain evidence="2">DAOM:BR144</strain>
    </source>
</reference>
<reference evidence="1" key="3">
    <citation type="submission" date="2015-02" db="UniProtKB">
        <authorList>
            <consortium name="EnsemblProtists"/>
        </authorList>
    </citation>
    <scope>IDENTIFICATION</scope>
    <source>
        <strain evidence="1">DAOM BR144</strain>
    </source>
</reference>
<dbReference type="HOGENOM" id="CLU_2488378_0_0_1"/>
<proteinExistence type="predicted"/>
<dbReference type="Proteomes" id="UP000019132">
    <property type="component" value="Unassembled WGS sequence"/>
</dbReference>
<dbReference type="AlphaFoldDB" id="K3WCU3"/>
<dbReference type="eggNOG" id="KOG0575">
    <property type="taxonomic scope" value="Eukaryota"/>
</dbReference>
<protein>
    <submittedName>
        <fullName evidence="1">Uncharacterized protein</fullName>
    </submittedName>
</protein>
<keyword evidence="2" id="KW-1185">Reference proteome</keyword>
<dbReference type="EnsemblProtists" id="PYU1_T002784">
    <property type="protein sequence ID" value="PYU1_T002784"/>
    <property type="gene ID" value="PYU1_G002781"/>
</dbReference>
<reference evidence="2" key="2">
    <citation type="submission" date="2010-04" db="EMBL/GenBank/DDBJ databases">
        <authorList>
            <person name="Buell R."/>
            <person name="Hamilton J."/>
            <person name="Hostetler J."/>
        </authorList>
    </citation>
    <scope>NUCLEOTIDE SEQUENCE [LARGE SCALE GENOMIC DNA]</scope>
    <source>
        <strain evidence="2">DAOM:BR144</strain>
    </source>
</reference>
<dbReference type="VEuPathDB" id="FungiDB:PYU1_G002781"/>
<evidence type="ECO:0000313" key="1">
    <source>
        <dbReference type="EnsemblProtists" id="PYU1_T002784"/>
    </source>
</evidence>
<dbReference type="InParanoid" id="K3WCU3"/>
<dbReference type="EMBL" id="GL376628">
    <property type="status" value="NOT_ANNOTATED_CDS"/>
    <property type="molecule type" value="Genomic_DNA"/>
</dbReference>